<dbReference type="OrthoDB" id="2479530at2"/>
<sequence>MKKIYIATLILSSSYIFAQPIPNPFGPNVIIFDTNMSPRDINTTISTLYNQQRFNEFGEERYALMFMPGQYGMDENIDVKVGYYMHILGLGERPEDTFITGAVRTQDMPPGNPSQPDQGPGALVNFWRGAENFMVKPTLGSLGYPNAIPKDQNVWAVSQATFLRRVKVTQGSLRLFELGYSSGGFLANSQVDGTIYSGSQQQWFTRNSNFGQWNGGVWSMVFVGDSGFIPSGDWPNPSYTIVDKTPIMREKPYLYFNQDNQEFYLKVPALKHNTTGTDWEVTGESLPVSSCYIAKSNNSTSDLNTALQTNRCIIFTPGVYHLDDSLRVTQANTIIYGLGLPTLVSDTGQPAMVVSDVDGVQLAGLIFDAGPIFSPTLLQIGEHKTTRCHASNPTFLYDTFCRVGGPAYRSQASNCLEINSNDVVGDNFWLWRADHGKNVGWYINNGDNGLTVNGDNVIVYNLMVEHFKKYQTIWNGNNGRVYQYQSEIPYDPPSQGEWQNGSVNGYASYKIGNDVTTNQVWGMGIYSYFRDATNLYLDSAIEAPLKPTIDLQHIVLFWLDGRDNTGIRHVVNNTGEGVYPWSRRSNLRKWPE</sequence>
<dbReference type="Proteomes" id="UP000254968">
    <property type="component" value="Unassembled WGS sequence"/>
</dbReference>
<evidence type="ECO:0000256" key="1">
    <source>
        <dbReference type="SAM" id="SignalP"/>
    </source>
</evidence>
<name>A0A378I069_9GAMM</name>
<evidence type="ECO:0000313" key="2">
    <source>
        <dbReference type="EMBL" id="STX27966.1"/>
    </source>
</evidence>
<protein>
    <recommendedName>
        <fullName evidence="4">Adenylyl cyclase</fullName>
    </recommendedName>
</protein>
<feature type="chain" id="PRO_5016665065" description="Adenylyl cyclase" evidence="1">
    <location>
        <begin position="19"/>
        <end position="592"/>
    </location>
</feature>
<evidence type="ECO:0008006" key="4">
    <source>
        <dbReference type="Google" id="ProtNLM"/>
    </source>
</evidence>
<accession>A0A378I069</accession>
<keyword evidence="1" id="KW-0732">Signal</keyword>
<evidence type="ECO:0000313" key="3">
    <source>
        <dbReference type="Proteomes" id="UP000254968"/>
    </source>
</evidence>
<dbReference type="Gene3D" id="2.160.20.10">
    <property type="entry name" value="Single-stranded right-handed beta-helix, Pectin lyase-like"/>
    <property type="match status" value="1"/>
</dbReference>
<dbReference type="AlphaFoldDB" id="A0A378I069"/>
<reference evidence="2 3" key="1">
    <citation type="submission" date="2018-06" db="EMBL/GenBank/DDBJ databases">
        <authorList>
            <consortium name="Pathogen Informatics"/>
            <person name="Doyle S."/>
        </authorList>
    </citation>
    <scope>NUCLEOTIDE SEQUENCE [LARGE SCALE GENOMIC DNA]</scope>
    <source>
        <strain evidence="2 3">NCTC13315</strain>
    </source>
</reference>
<proteinExistence type="predicted"/>
<dbReference type="InterPro" id="IPR059186">
    <property type="entry name" value="SACTE_4363"/>
</dbReference>
<feature type="signal peptide" evidence="1">
    <location>
        <begin position="1"/>
        <end position="18"/>
    </location>
</feature>
<dbReference type="InterPro" id="IPR011050">
    <property type="entry name" value="Pectin_lyase_fold/virulence"/>
</dbReference>
<organism evidence="2 3">
    <name type="scientific">Legionella beliardensis</name>
    <dbReference type="NCBI Taxonomy" id="91822"/>
    <lineage>
        <taxon>Bacteria</taxon>
        <taxon>Pseudomonadati</taxon>
        <taxon>Pseudomonadota</taxon>
        <taxon>Gammaproteobacteria</taxon>
        <taxon>Legionellales</taxon>
        <taxon>Legionellaceae</taxon>
        <taxon>Legionella</taxon>
    </lineage>
</organism>
<dbReference type="EMBL" id="UGNV01000001">
    <property type="protein sequence ID" value="STX27966.1"/>
    <property type="molecule type" value="Genomic_DNA"/>
</dbReference>
<dbReference type="InterPro" id="IPR012334">
    <property type="entry name" value="Pectin_lyas_fold"/>
</dbReference>
<keyword evidence="3" id="KW-1185">Reference proteome</keyword>
<gene>
    <name evidence="2" type="ORF">NCTC13315_00488</name>
</gene>
<dbReference type="SUPFAM" id="SSF51126">
    <property type="entry name" value="Pectin lyase-like"/>
    <property type="match status" value="1"/>
</dbReference>
<dbReference type="RefSeq" id="WP_115301750.1">
    <property type="nucleotide sequence ID" value="NZ_CAAAHO010000006.1"/>
</dbReference>
<dbReference type="CDD" id="cd23669">
    <property type="entry name" value="GH55_SacteLam55A-like"/>
    <property type="match status" value="1"/>
</dbReference>